<evidence type="ECO:0000256" key="2">
    <source>
        <dbReference type="ARBA" id="ARBA00013275"/>
    </source>
</evidence>
<keyword evidence="4" id="KW-0547">Nucleotide-binding</keyword>
<dbReference type="STRING" id="869210.Marky_1612"/>
<dbReference type="EC" id="6.2.1.1" evidence="2"/>
<dbReference type="CDD" id="cd05968">
    <property type="entry name" value="AACS_like"/>
    <property type="match status" value="1"/>
</dbReference>
<accession>F2NK98</accession>
<evidence type="ECO:0000256" key="4">
    <source>
        <dbReference type="ARBA" id="ARBA00022741"/>
    </source>
</evidence>
<organism evidence="10 11">
    <name type="scientific">Marinithermus hydrothermalis (strain DSM 14884 / JCM 11576 / T1)</name>
    <dbReference type="NCBI Taxonomy" id="869210"/>
    <lineage>
        <taxon>Bacteria</taxon>
        <taxon>Thermotogati</taxon>
        <taxon>Deinococcota</taxon>
        <taxon>Deinococci</taxon>
        <taxon>Thermales</taxon>
        <taxon>Thermaceae</taxon>
        <taxon>Marinithermus</taxon>
    </lineage>
</organism>
<dbReference type="AlphaFoldDB" id="F2NK98"/>
<dbReference type="RefSeq" id="WP_013704394.1">
    <property type="nucleotide sequence ID" value="NC_015387.1"/>
</dbReference>
<keyword evidence="3 10" id="KW-0436">Ligase</keyword>
<evidence type="ECO:0000313" key="10">
    <source>
        <dbReference type="EMBL" id="AEB12347.1"/>
    </source>
</evidence>
<keyword evidence="11" id="KW-1185">Reference proteome</keyword>
<dbReference type="GO" id="GO:0006085">
    <property type="term" value="P:acetyl-CoA biosynthetic process"/>
    <property type="evidence" value="ECO:0007669"/>
    <property type="project" value="TreeGrafter"/>
</dbReference>
<dbReference type="EMBL" id="CP002630">
    <property type="protein sequence ID" value="AEB12347.1"/>
    <property type="molecule type" value="Genomic_DNA"/>
</dbReference>
<dbReference type="Pfam" id="PF00501">
    <property type="entry name" value="AMP-binding"/>
    <property type="match status" value="1"/>
</dbReference>
<dbReference type="eggNOG" id="COG0365">
    <property type="taxonomic scope" value="Bacteria"/>
</dbReference>
<dbReference type="PANTHER" id="PTHR24095">
    <property type="entry name" value="ACETYL-COENZYME A SYNTHETASE"/>
    <property type="match status" value="1"/>
</dbReference>
<evidence type="ECO:0000256" key="6">
    <source>
        <dbReference type="ARBA" id="ARBA00022990"/>
    </source>
</evidence>
<dbReference type="KEGG" id="mhd:Marky_1612"/>
<feature type="domain" description="AMP-dependent synthetase/ligase" evidence="7">
    <location>
        <begin position="91"/>
        <end position="478"/>
    </location>
</feature>
<sequence>MNAVWYPSPSYTQGSHLERLMQALGLEDYDALYRFSVESPEAFWSKTLELLGIEWFQPYERVVDLSNGPQWPRWFVGGRLNLAHNATTRHAQGPKAQQLALIWEGEDGALVRLTYRELERQVAQTANALRRLGVRKGDRVGIFLPMLPETAISALAVARIGAIFIPIFSGYGAEAAATRLKDAGAKLLITADGFFRRGRAVPMKPTADEAVRLSGTVEKVLVVRRLGTNVAMEEGRDYVWQEVVPQEAPTAHTEAMDSMDPFMLIYTSGTTGRPKGTVHYHAGFPLKAAQDMAHLFDLRSGEVLFWFTDMGWMMGPWAILGALILGATVFLYEGAPDYPGPDRLWAMVERHGITHLGISPTLVRALIPHGTEPIQKHDLSSLRILGSTGEPWNPEPYLWFFEQVGGGRCPIINYSGGTEVSGGILGCTVYRPIKPTGFNTAVPGIKAAVLNEAGQPVTGQVGELAVLAPWPGMTKGFWQDPERYQRTYWSRFENVWVHGDWAMVDEEGHWFILGRSDDTLKIAGKRVGPAELESAATAHPAVREAGAIGVPHEVKGETAVLFVVLRPEFTPSESLAAEIADAVAEALGKPMRPERVHFVPDLPKTRNAKVMRRLIKAAYLGEPTGDTSALENPEALEPIRALAQGDA</sequence>
<dbReference type="OrthoDB" id="23610at2"/>
<dbReference type="PROSITE" id="PS00455">
    <property type="entry name" value="AMP_BINDING"/>
    <property type="match status" value="1"/>
</dbReference>
<dbReference type="InterPro" id="IPR000873">
    <property type="entry name" value="AMP-dep_synth/lig_dom"/>
</dbReference>
<dbReference type="InterPro" id="IPR045851">
    <property type="entry name" value="AMP-bd_C_sf"/>
</dbReference>
<dbReference type="InterPro" id="IPR025110">
    <property type="entry name" value="AMP-bd_C"/>
</dbReference>
<proteinExistence type="inferred from homology"/>
<evidence type="ECO:0000313" key="11">
    <source>
        <dbReference type="Proteomes" id="UP000007030"/>
    </source>
</evidence>
<name>F2NK98_MARHT</name>
<evidence type="ECO:0000256" key="5">
    <source>
        <dbReference type="ARBA" id="ARBA00022840"/>
    </source>
</evidence>
<protein>
    <recommendedName>
        <fullName evidence="2">acetate--CoA ligase</fullName>
        <ecNumber evidence="2">6.2.1.1</ecNumber>
    </recommendedName>
</protein>
<comment type="similarity">
    <text evidence="1">Belongs to the ATP-dependent AMP-binding enzyme family.</text>
</comment>
<keyword evidence="6" id="KW-0007">Acetylation</keyword>
<evidence type="ECO:0000259" key="9">
    <source>
        <dbReference type="Pfam" id="PF16177"/>
    </source>
</evidence>
<gene>
    <name evidence="10" type="ordered locus">Marky_1612</name>
</gene>
<feature type="domain" description="AMP-binding enzyme C-terminal" evidence="8">
    <location>
        <begin position="531"/>
        <end position="609"/>
    </location>
</feature>
<dbReference type="Pfam" id="PF16177">
    <property type="entry name" value="ACAS_N"/>
    <property type="match status" value="1"/>
</dbReference>
<dbReference type="Pfam" id="PF13193">
    <property type="entry name" value="AMP-binding_C"/>
    <property type="match status" value="1"/>
</dbReference>
<dbReference type="Proteomes" id="UP000007030">
    <property type="component" value="Chromosome"/>
</dbReference>
<evidence type="ECO:0000256" key="3">
    <source>
        <dbReference type="ARBA" id="ARBA00022598"/>
    </source>
</evidence>
<keyword evidence="5" id="KW-0067">ATP-binding</keyword>
<dbReference type="InterPro" id="IPR042099">
    <property type="entry name" value="ANL_N_sf"/>
</dbReference>
<dbReference type="Gene3D" id="3.40.50.12780">
    <property type="entry name" value="N-terminal domain of ligase-like"/>
    <property type="match status" value="1"/>
</dbReference>
<reference evidence="10 11" key="1">
    <citation type="journal article" date="2012" name="Stand. Genomic Sci.">
        <title>Complete genome sequence of the aerobic, heterotroph Marinithermus hydrothermalis type strain (T1(T)) from a deep-sea hydrothermal vent chimney.</title>
        <authorList>
            <person name="Copeland A."/>
            <person name="Gu W."/>
            <person name="Yasawong M."/>
            <person name="Lapidus A."/>
            <person name="Lucas S."/>
            <person name="Deshpande S."/>
            <person name="Pagani I."/>
            <person name="Tapia R."/>
            <person name="Cheng J.F."/>
            <person name="Goodwin L.A."/>
            <person name="Pitluck S."/>
            <person name="Liolios K."/>
            <person name="Ivanova N."/>
            <person name="Mavromatis K."/>
            <person name="Mikhailova N."/>
            <person name="Pati A."/>
            <person name="Chen A."/>
            <person name="Palaniappan K."/>
            <person name="Land M."/>
            <person name="Pan C."/>
            <person name="Brambilla E.M."/>
            <person name="Rohde M."/>
            <person name="Tindall B.J."/>
            <person name="Sikorski J."/>
            <person name="Goker M."/>
            <person name="Detter J.C."/>
            <person name="Bristow J."/>
            <person name="Eisen J.A."/>
            <person name="Markowitz V."/>
            <person name="Hugenholtz P."/>
            <person name="Kyrpides N.C."/>
            <person name="Klenk H.P."/>
            <person name="Woyke T."/>
        </authorList>
    </citation>
    <scope>NUCLEOTIDE SEQUENCE [LARGE SCALE GENOMIC DNA]</scope>
    <source>
        <strain evidence="11">DSM 14884 / JCM 11576 / T1</strain>
    </source>
</reference>
<dbReference type="Gene3D" id="3.30.300.30">
    <property type="match status" value="1"/>
</dbReference>
<evidence type="ECO:0000256" key="1">
    <source>
        <dbReference type="ARBA" id="ARBA00006432"/>
    </source>
</evidence>
<evidence type="ECO:0000259" key="7">
    <source>
        <dbReference type="Pfam" id="PF00501"/>
    </source>
</evidence>
<evidence type="ECO:0000259" key="8">
    <source>
        <dbReference type="Pfam" id="PF13193"/>
    </source>
</evidence>
<feature type="domain" description="Acetyl-coenzyme A synthetase N-terminal" evidence="9">
    <location>
        <begin position="29"/>
        <end position="86"/>
    </location>
</feature>
<dbReference type="PANTHER" id="PTHR24095:SF14">
    <property type="entry name" value="ACETYL-COENZYME A SYNTHETASE 1"/>
    <property type="match status" value="1"/>
</dbReference>
<dbReference type="SUPFAM" id="SSF56801">
    <property type="entry name" value="Acetyl-CoA synthetase-like"/>
    <property type="match status" value="1"/>
</dbReference>
<dbReference type="GO" id="GO:0005524">
    <property type="term" value="F:ATP binding"/>
    <property type="evidence" value="ECO:0007669"/>
    <property type="project" value="UniProtKB-KW"/>
</dbReference>
<dbReference type="GO" id="GO:0003987">
    <property type="term" value="F:acetate-CoA ligase activity"/>
    <property type="evidence" value="ECO:0007669"/>
    <property type="project" value="UniProtKB-EC"/>
</dbReference>
<dbReference type="HOGENOM" id="CLU_000022_3_6_0"/>
<dbReference type="InterPro" id="IPR020845">
    <property type="entry name" value="AMP-binding_CS"/>
</dbReference>
<dbReference type="InterPro" id="IPR032387">
    <property type="entry name" value="ACAS_N"/>
</dbReference>